<evidence type="ECO:0000256" key="1">
    <source>
        <dbReference type="ARBA" id="ARBA00004718"/>
    </source>
</evidence>
<dbReference type="GO" id="GO:0061665">
    <property type="term" value="F:SUMO ligase activity"/>
    <property type="evidence" value="ECO:0007669"/>
    <property type="project" value="TreeGrafter"/>
</dbReference>
<organism evidence="12 13">
    <name type="scientific">Ramalina farinacea</name>
    <dbReference type="NCBI Taxonomy" id="258253"/>
    <lineage>
        <taxon>Eukaryota</taxon>
        <taxon>Fungi</taxon>
        <taxon>Dikarya</taxon>
        <taxon>Ascomycota</taxon>
        <taxon>Pezizomycotina</taxon>
        <taxon>Lecanoromycetes</taxon>
        <taxon>OSLEUM clade</taxon>
        <taxon>Lecanoromycetidae</taxon>
        <taxon>Lecanorales</taxon>
        <taxon>Lecanorineae</taxon>
        <taxon>Ramalinaceae</taxon>
        <taxon>Ramalina</taxon>
    </lineage>
</organism>
<dbReference type="GO" id="GO:0000785">
    <property type="term" value="C:chromatin"/>
    <property type="evidence" value="ECO:0007669"/>
    <property type="project" value="TreeGrafter"/>
</dbReference>
<keyword evidence="13" id="KW-1185">Reference proteome</keyword>
<evidence type="ECO:0000256" key="6">
    <source>
        <dbReference type="ARBA" id="ARBA00022786"/>
    </source>
</evidence>
<dbReference type="PROSITE" id="PS51044">
    <property type="entry name" value="ZF_SP_RING"/>
    <property type="match status" value="1"/>
</dbReference>
<comment type="caution">
    <text evidence="12">The sequence shown here is derived from an EMBL/GenBank/DDBJ whole genome shotgun (WGS) entry which is preliminary data.</text>
</comment>
<feature type="domain" description="SP-RING-type" evidence="10">
    <location>
        <begin position="296"/>
        <end position="381"/>
    </location>
</feature>
<dbReference type="InterPro" id="IPR003034">
    <property type="entry name" value="SAP_dom"/>
</dbReference>
<feature type="compositionally biased region" description="Acidic residues" evidence="9">
    <location>
        <begin position="472"/>
        <end position="483"/>
    </location>
</feature>
<keyword evidence="7" id="KW-0862">Zinc</keyword>
<dbReference type="GO" id="GO:0016925">
    <property type="term" value="P:protein sumoylation"/>
    <property type="evidence" value="ECO:0007669"/>
    <property type="project" value="TreeGrafter"/>
</dbReference>
<keyword evidence="4" id="KW-0479">Metal-binding</keyword>
<dbReference type="Pfam" id="PF02037">
    <property type="entry name" value="SAP"/>
    <property type="match status" value="1"/>
</dbReference>
<evidence type="ECO:0000256" key="9">
    <source>
        <dbReference type="SAM" id="MobiDB-lite"/>
    </source>
</evidence>
<proteinExistence type="inferred from homology"/>
<feature type="compositionally biased region" description="Low complexity" evidence="9">
    <location>
        <begin position="75"/>
        <end position="92"/>
    </location>
</feature>
<evidence type="ECO:0000256" key="8">
    <source>
        <dbReference type="PROSITE-ProRule" id="PRU00452"/>
    </source>
</evidence>
<dbReference type="CDD" id="cd16792">
    <property type="entry name" value="SP-RING_Siz-like"/>
    <property type="match status" value="1"/>
</dbReference>
<keyword evidence="6" id="KW-0833">Ubl conjugation pathway</keyword>
<evidence type="ECO:0000313" key="13">
    <source>
        <dbReference type="Proteomes" id="UP001161017"/>
    </source>
</evidence>
<keyword evidence="3" id="KW-0808">Transferase</keyword>
<feature type="domain" description="PINIT" evidence="11">
    <location>
        <begin position="108"/>
        <end position="267"/>
    </location>
</feature>
<evidence type="ECO:0000256" key="5">
    <source>
        <dbReference type="ARBA" id="ARBA00022771"/>
    </source>
</evidence>
<evidence type="ECO:0000259" key="11">
    <source>
        <dbReference type="PROSITE" id="PS51466"/>
    </source>
</evidence>
<dbReference type="Gene3D" id="3.30.40.10">
    <property type="entry name" value="Zinc/RING finger domain, C3HC4 (zinc finger)"/>
    <property type="match status" value="1"/>
</dbReference>
<dbReference type="InterPro" id="IPR023321">
    <property type="entry name" value="PINIT"/>
</dbReference>
<dbReference type="PROSITE" id="PS51466">
    <property type="entry name" value="PINIT"/>
    <property type="match status" value="1"/>
</dbReference>
<keyword evidence="12" id="KW-0436">Ligase</keyword>
<dbReference type="EMBL" id="JAPUFD010000015">
    <property type="protein sequence ID" value="MDI1491802.1"/>
    <property type="molecule type" value="Genomic_DNA"/>
</dbReference>
<dbReference type="PANTHER" id="PTHR10782:SF4">
    <property type="entry name" value="TONALLI, ISOFORM E"/>
    <property type="match status" value="1"/>
</dbReference>
<feature type="compositionally biased region" description="Polar residues" evidence="9">
    <location>
        <begin position="513"/>
        <end position="533"/>
    </location>
</feature>
<keyword evidence="5 8" id="KW-0863">Zinc-finger</keyword>
<dbReference type="PANTHER" id="PTHR10782">
    <property type="entry name" value="ZINC FINGER MIZ DOMAIN-CONTAINING PROTEIN"/>
    <property type="match status" value="1"/>
</dbReference>
<gene>
    <name evidence="12" type="primary">pli1</name>
    <name evidence="12" type="ORF">OHK93_003013</name>
</gene>
<evidence type="ECO:0000259" key="10">
    <source>
        <dbReference type="PROSITE" id="PS51044"/>
    </source>
</evidence>
<comment type="pathway">
    <text evidence="1">Protein modification; protein sumoylation.</text>
</comment>
<dbReference type="GO" id="GO:0008270">
    <property type="term" value="F:zinc ion binding"/>
    <property type="evidence" value="ECO:0007669"/>
    <property type="project" value="UniProtKB-KW"/>
</dbReference>
<dbReference type="AlphaFoldDB" id="A0AA43QSR3"/>
<reference evidence="12" key="1">
    <citation type="journal article" date="2023" name="Genome Biol. Evol.">
        <title>First Whole Genome Sequence and Flow Cytometry Genome Size Data for the Lichen-Forming Fungus Ramalina farinacea (Ascomycota).</title>
        <authorList>
            <person name="Llewellyn T."/>
            <person name="Mian S."/>
            <person name="Hill R."/>
            <person name="Leitch I.J."/>
            <person name="Gaya E."/>
        </authorList>
    </citation>
    <scope>NUCLEOTIDE SEQUENCE</scope>
    <source>
        <strain evidence="12">LIQ254RAFAR</strain>
    </source>
</reference>
<feature type="region of interest" description="Disordered" evidence="9">
    <location>
        <begin position="72"/>
        <end position="104"/>
    </location>
</feature>
<feature type="compositionally biased region" description="Low complexity" evidence="9">
    <location>
        <begin position="439"/>
        <end position="458"/>
    </location>
</feature>
<dbReference type="InterPro" id="IPR013083">
    <property type="entry name" value="Znf_RING/FYVE/PHD"/>
</dbReference>
<evidence type="ECO:0000256" key="4">
    <source>
        <dbReference type="ARBA" id="ARBA00022723"/>
    </source>
</evidence>
<evidence type="ECO:0000313" key="12">
    <source>
        <dbReference type="EMBL" id="MDI1491802.1"/>
    </source>
</evidence>
<dbReference type="InterPro" id="IPR004181">
    <property type="entry name" value="Znf_MIZ"/>
</dbReference>
<comment type="similarity">
    <text evidence="2">Belongs to the PIAS family.</text>
</comment>
<evidence type="ECO:0000256" key="2">
    <source>
        <dbReference type="ARBA" id="ARBA00005383"/>
    </source>
</evidence>
<sequence length="547" mass="59654">MAAPDSFMNVEAASAQVKRLIMIQLKHVCRRESLPVSGTKAALQSRIVTQLQSCANRGDHDAFNRLRSAIQNPVAGSNGPSPAPPSRSNANPMHPQPQYQNAYGSVAAGPSPSLSYGTSGATQRSPLFKFSPFYTIKQPLTPVLECKAIVREATRDTVQATINLSPEVVDEMASSATKRVMIYCAADAVSSPFSRVEIAFPYQVEIKVNQDEVKSNLRGLKNKPGSTRPADITELLRKRPGYNNDLVVTYALTKNRFFLVVNLVQQHTVSELVARLSSGKTITKDRVIREMMGKAQDSEIVATSTIMSLKCPLSTLRIDVPCRSTVCNHNQCFDATSFLQLQEQAPTWACPVCNQSVTFDGLQIDQYVDDILKATPKSVDQVTIEPDGRWSTRSNAKSPRRSTNGHRSSDDEDDLVEIQEVPRIASIKTEASHESGMLRTPPTSSREPSTSSGAQSSGSRKRPVAQVVDLTLSDEDEDEDEDEVRLPKRRNNPGPPQDRPGSNGFAPMPTRAPGNSSGLPVVFPNSQPSTSFPSPLHYSHGGFAQPP</sequence>
<dbReference type="InterPro" id="IPR038654">
    <property type="entry name" value="PINIT_sf"/>
</dbReference>
<evidence type="ECO:0000256" key="3">
    <source>
        <dbReference type="ARBA" id="ARBA00022679"/>
    </source>
</evidence>
<dbReference type="GO" id="GO:0016874">
    <property type="term" value="F:ligase activity"/>
    <property type="evidence" value="ECO:0007669"/>
    <property type="project" value="UniProtKB-KW"/>
</dbReference>
<dbReference type="Pfam" id="PF14324">
    <property type="entry name" value="PINIT"/>
    <property type="match status" value="1"/>
</dbReference>
<feature type="region of interest" description="Disordered" evidence="9">
    <location>
        <begin position="383"/>
        <end position="547"/>
    </location>
</feature>
<evidence type="ECO:0000256" key="7">
    <source>
        <dbReference type="ARBA" id="ARBA00022833"/>
    </source>
</evidence>
<dbReference type="Gene3D" id="2.60.120.780">
    <property type="entry name" value="PINIT domain"/>
    <property type="match status" value="1"/>
</dbReference>
<dbReference type="Proteomes" id="UP001161017">
    <property type="component" value="Unassembled WGS sequence"/>
</dbReference>
<protein>
    <submittedName>
        <fullName evidence="12">E3 SUMO-protein ligase pli1</fullName>
    </submittedName>
</protein>
<dbReference type="InterPro" id="IPR031141">
    <property type="entry name" value="SIZ1/2_SP-RING"/>
</dbReference>
<name>A0AA43QSR3_9LECA</name>
<accession>A0AA43QSR3</accession>
<dbReference type="SMART" id="SM00513">
    <property type="entry name" value="SAP"/>
    <property type="match status" value="1"/>
</dbReference>
<dbReference type="Pfam" id="PF02891">
    <property type="entry name" value="zf-MIZ"/>
    <property type="match status" value="1"/>
</dbReference>